<comment type="caution">
    <text evidence="1">The sequence shown here is derived from an EMBL/GenBank/DDBJ whole genome shotgun (WGS) entry which is preliminary data.</text>
</comment>
<reference evidence="1 2" key="1">
    <citation type="journal article" date="2022" name="bioRxiv">
        <title>The genome of the oomycete Peronosclerospora sorghi, a cosmopolitan pathogen of maize and sorghum, is inflated with dispersed pseudogenes.</title>
        <authorList>
            <person name="Fletcher K."/>
            <person name="Martin F."/>
            <person name="Isakeit T."/>
            <person name="Cavanaugh K."/>
            <person name="Magill C."/>
            <person name="Michelmore R."/>
        </authorList>
    </citation>
    <scope>NUCLEOTIDE SEQUENCE [LARGE SCALE GENOMIC DNA]</scope>
    <source>
        <strain evidence="1">P6</strain>
    </source>
</reference>
<gene>
    <name evidence="1" type="ORF">PsorP6_004321</name>
</gene>
<evidence type="ECO:0000313" key="1">
    <source>
        <dbReference type="EMBL" id="KAI9906754.1"/>
    </source>
</evidence>
<proteinExistence type="predicted"/>
<dbReference type="Proteomes" id="UP001163321">
    <property type="component" value="Chromosome 8"/>
</dbReference>
<accession>A0ACC0VLF0</accession>
<evidence type="ECO:0000313" key="2">
    <source>
        <dbReference type="Proteomes" id="UP001163321"/>
    </source>
</evidence>
<keyword evidence="2" id="KW-1185">Reference proteome</keyword>
<name>A0ACC0VLF0_9STRA</name>
<sequence length="173" mass="19770">MSNEGLESLRSVVAEAVVAVVRTTELKDLRCRKEEGGLLPASTSPWQVVQAYKSLKRMLLGSVEQLVVKYYNFRSGNSKSRKLERRRVAMANVYGFFCVFFCLACAILFNKLKKSLEMRSEAVQQRTEMLRSILTPEQSLTYLRWVDANQDRLPDFLDKTLLKSGTSMLCVPF</sequence>
<organism evidence="1 2">
    <name type="scientific">Peronosclerospora sorghi</name>
    <dbReference type="NCBI Taxonomy" id="230839"/>
    <lineage>
        <taxon>Eukaryota</taxon>
        <taxon>Sar</taxon>
        <taxon>Stramenopiles</taxon>
        <taxon>Oomycota</taxon>
        <taxon>Peronosporomycetes</taxon>
        <taxon>Peronosporales</taxon>
        <taxon>Peronosporaceae</taxon>
        <taxon>Peronosclerospora</taxon>
    </lineage>
</organism>
<dbReference type="EMBL" id="CM047587">
    <property type="protein sequence ID" value="KAI9906754.1"/>
    <property type="molecule type" value="Genomic_DNA"/>
</dbReference>
<protein>
    <submittedName>
        <fullName evidence="1">Uncharacterized protein</fullName>
    </submittedName>
</protein>